<feature type="transmembrane region" description="Helical" evidence="5">
    <location>
        <begin position="132"/>
        <end position="156"/>
    </location>
</feature>
<feature type="transmembrane region" description="Helical" evidence="5">
    <location>
        <begin position="222"/>
        <end position="241"/>
    </location>
</feature>
<evidence type="ECO:0000256" key="3">
    <source>
        <dbReference type="ARBA" id="ARBA00022989"/>
    </source>
</evidence>
<dbReference type="EMBL" id="LGSS01000003">
    <property type="protein sequence ID" value="KNF09279.1"/>
    <property type="molecule type" value="Genomic_DNA"/>
</dbReference>
<dbReference type="InterPro" id="IPR013525">
    <property type="entry name" value="ABC2_TM"/>
</dbReference>
<evidence type="ECO:0000256" key="5">
    <source>
        <dbReference type="RuleBase" id="RU361157"/>
    </source>
</evidence>
<comment type="caution">
    <text evidence="7">The sequence shown here is derived from an EMBL/GenBank/DDBJ whole genome shotgun (WGS) entry which is preliminary data.</text>
</comment>
<comment type="subcellular location">
    <subcellularLocation>
        <location evidence="5">Cell membrane</location>
        <topology evidence="5">Multi-pass membrane protein</topology>
    </subcellularLocation>
    <subcellularLocation>
        <location evidence="1">Membrane</location>
        <topology evidence="1">Multi-pass membrane protein</topology>
    </subcellularLocation>
</comment>
<accession>A0A0L0WCS2</accession>
<dbReference type="OrthoDB" id="9774758at2"/>
<dbReference type="PRINTS" id="PR00164">
    <property type="entry name" value="ABC2TRNSPORT"/>
</dbReference>
<evidence type="ECO:0000313" key="8">
    <source>
        <dbReference type="Proteomes" id="UP000037267"/>
    </source>
</evidence>
<feature type="transmembrane region" description="Helical" evidence="5">
    <location>
        <begin position="60"/>
        <end position="81"/>
    </location>
</feature>
<dbReference type="STRING" id="1503.CLPU_3c00570"/>
<feature type="transmembrane region" description="Helical" evidence="5">
    <location>
        <begin position="168"/>
        <end position="187"/>
    </location>
</feature>
<feature type="domain" description="ABC transmembrane type-2" evidence="6">
    <location>
        <begin position="20"/>
        <end position="247"/>
    </location>
</feature>
<protein>
    <recommendedName>
        <fullName evidence="5">Transport permease protein</fullName>
    </recommendedName>
</protein>
<keyword evidence="4 5" id="KW-0472">Membrane</keyword>
<dbReference type="PANTHER" id="PTHR43027">
    <property type="entry name" value="DOXORUBICIN RESISTANCE ABC TRANSPORTER PERMEASE PROTEIN DRRC-RELATED"/>
    <property type="match status" value="1"/>
</dbReference>
<keyword evidence="5" id="KW-0813">Transport</keyword>
<dbReference type="GO" id="GO:0043190">
    <property type="term" value="C:ATP-binding cassette (ABC) transporter complex"/>
    <property type="evidence" value="ECO:0007669"/>
    <property type="project" value="InterPro"/>
</dbReference>
<evidence type="ECO:0000259" key="6">
    <source>
        <dbReference type="PROSITE" id="PS51012"/>
    </source>
</evidence>
<dbReference type="Pfam" id="PF01061">
    <property type="entry name" value="ABC2_membrane"/>
    <property type="match status" value="1"/>
</dbReference>
<comment type="similarity">
    <text evidence="5">Belongs to the ABC-2 integral membrane protein family.</text>
</comment>
<dbReference type="AlphaFoldDB" id="A0A0L0WCS2"/>
<sequence>MKTIKEMVVFEFKQLMRLFPTVFFSIFFPILLLIVFGIVYSNKPTPEFGGFGSVDLSTPGYVAMIIAVNGIVNLSSSISFYKENKIFKRLRATPINLTDIIIAQFVVHFLMAIISTIILLIVAFIIFDIKFYGNIVSFIFAMIISALSISSIGFLIGGISSGSKSCTAVANIVYFPMLFLSGGSFPIELMPEKMVNIGKIFPLTYSVRLLKETWLGHPISSYPINILVLIGVFILCTIISIKTFKWE</sequence>
<keyword evidence="3 5" id="KW-1133">Transmembrane helix</keyword>
<dbReference type="InterPro" id="IPR000412">
    <property type="entry name" value="ABC_2_transport"/>
</dbReference>
<dbReference type="PIRSF" id="PIRSF006648">
    <property type="entry name" value="DrrB"/>
    <property type="match status" value="1"/>
</dbReference>
<organism evidence="7 8">
    <name type="scientific">Gottschalkia purinilytica</name>
    <name type="common">Clostridium purinilyticum</name>
    <dbReference type="NCBI Taxonomy" id="1503"/>
    <lineage>
        <taxon>Bacteria</taxon>
        <taxon>Bacillati</taxon>
        <taxon>Bacillota</taxon>
        <taxon>Tissierellia</taxon>
        <taxon>Tissierellales</taxon>
        <taxon>Gottschalkiaceae</taxon>
        <taxon>Gottschalkia</taxon>
    </lineage>
</organism>
<dbReference type="PROSITE" id="PS51012">
    <property type="entry name" value="ABC_TM2"/>
    <property type="match status" value="1"/>
</dbReference>
<dbReference type="GO" id="GO:0140359">
    <property type="term" value="F:ABC-type transporter activity"/>
    <property type="evidence" value="ECO:0007669"/>
    <property type="project" value="InterPro"/>
</dbReference>
<feature type="transmembrane region" description="Helical" evidence="5">
    <location>
        <begin position="101"/>
        <end position="126"/>
    </location>
</feature>
<evidence type="ECO:0000256" key="4">
    <source>
        <dbReference type="ARBA" id="ARBA00023136"/>
    </source>
</evidence>
<feature type="transmembrane region" description="Helical" evidence="5">
    <location>
        <begin position="21"/>
        <end position="40"/>
    </location>
</feature>
<dbReference type="InterPro" id="IPR047817">
    <property type="entry name" value="ABC2_TM_bact-type"/>
</dbReference>
<keyword evidence="2 5" id="KW-0812">Transmembrane</keyword>
<reference evidence="8" key="1">
    <citation type="submission" date="2015-07" db="EMBL/GenBank/DDBJ databases">
        <title>Draft genome sequence of the purine-degrading Gottschalkia purinilyticum DSM 1384 (formerly Clostridium purinilyticum).</title>
        <authorList>
            <person name="Poehlein A."/>
            <person name="Schiel-Bengelsdorf B."/>
            <person name="Bengelsdorf F.R."/>
            <person name="Daniel R."/>
            <person name="Duerre P."/>
        </authorList>
    </citation>
    <scope>NUCLEOTIDE SEQUENCE [LARGE SCALE GENOMIC DNA]</scope>
    <source>
        <strain evidence="8">DSM 1384</strain>
    </source>
</reference>
<evidence type="ECO:0000256" key="2">
    <source>
        <dbReference type="ARBA" id="ARBA00022692"/>
    </source>
</evidence>
<dbReference type="PANTHER" id="PTHR43027:SF2">
    <property type="entry name" value="TRANSPORT PERMEASE PROTEIN"/>
    <property type="match status" value="1"/>
</dbReference>
<dbReference type="Proteomes" id="UP000037267">
    <property type="component" value="Unassembled WGS sequence"/>
</dbReference>
<proteinExistence type="inferred from homology"/>
<evidence type="ECO:0000313" key="7">
    <source>
        <dbReference type="EMBL" id="KNF09279.1"/>
    </source>
</evidence>
<keyword evidence="8" id="KW-1185">Reference proteome</keyword>
<dbReference type="InterPro" id="IPR052902">
    <property type="entry name" value="ABC-2_transporter"/>
</dbReference>
<name>A0A0L0WCS2_GOTPU</name>
<evidence type="ECO:0000256" key="1">
    <source>
        <dbReference type="ARBA" id="ARBA00004141"/>
    </source>
</evidence>
<keyword evidence="5" id="KW-1003">Cell membrane</keyword>
<gene>
    <name evidence="7" type="ORF">CLPU_3c00570</name>
</gene>
<dbReference type="RefSeq" id="WP_050354279.1">
    <property type="nucleotide sequence ID" value="NZ_LGSS01000003.1"/>
</dbReference>